<dbReference type="EMBL" id="LHQM01000003">
    <property type="protein sequence ID" value="KPJ23204.1"/>
    <property type="molecule type" value="Genomic_DNA"/>
</dbReference>
<gene>
    <name evidence="1" type="ORF">AKK44_00875</name>
</gene>
<sequence>MLKIKIIIGTTLAILVFSIALPVLAVSHRGAEWTYGGHHDPNNWVTISNYYHRSKNHWSYVGSTTRNRQQTAFTVAARTSYAFINTALGENVVFDAG</sequence>
<dbReference type="Gene3D" id="2.60.40.2850">
    <property type="match status" value="1"/>
</dbReference>
<name>A0A0P6S9B1_9STRE</name>
<dbReference type="AlphaFoldDB" id="A0A0P6S9B1"/>
<organism evidence="1 2">
    <name type="scientific">Streptococcus phocae</name>
    <dbReference type="NCBI Taxonomy" id="119224"/>
    <lineage>
        <taxon>Bacteria</taxon>
        <taxon>Bacillati</taxon>
        <taxon>Bacillota</taxon>
        <taxon>Bacilli</taxon>
        <taxon>Lactobacillales</taxon>
        <taxon>Streptococcaceae</taxon>
        <taxon>Streptococcus</taxon>
    </lineage>
</organism>
<comment type="caution">
    <text evidence="1">The sequence shown here is derived from an EMBL/GenBank/DDBJ whole genome shotgun (WGS) entry which is preliminary data.</text>
</comment>
<dbReference type="InterPro" id="IPR006540">
    <property type="entry name" value="Lactococcin_972"/>
</dbReference>
<dbReference type="Pfam" id="PF09683">
    <property type="entry name" value="Lactococcin_972"/>
    <property type="match status" value="1"/>
</dbReference>
<reference evidence="1 2" key="1">
    <citation type="submission" date="2015-08" db="EMBL/GenBank/DDBJ databases">
        <title>Genome sequence of Streptococcus phocae subsp. phocae ATCC 51973T isolated from liver specimen obtained from seal.</title>
        <authorList>
            <person name="Avendano-Herrera R."/>
        </authorList>
    </citation>
    <scope>NUCLEOTIDE SEQUENCE [LARGE SCALE GENOMIC DNA]</scope>
    <source>
        <strain evidence="1 2">ATCC 51973</strain>
    </source>
</reference>
<proteinExistence type="predicted"/>
<evidence type="ECO:0000313" key="1">
    <source>
        <dbReference type="EMBL" id="KPJ23204.1"/>
    </source>
</evidence>
<protein>
    <submittedName>
        <fullName evidence="1">Bacteriocin, lactococcin family protein</fullName>
    </submittedName>
</protein>
<keyword evidence="2" id="KW-1185">Reference proteome</keyword>
<dbReference type="STRING" id="119224.AKK44_00875"/>
<evidence type="ECO:0000313" key="2">
    <source>
        <dbReference type="Proteomes" id="UP000049578"/>
    </source>
</evidence>
<dbReference type="Proteomes" id="UP000049578">
    <property type="component" value="Unassembled WGS sequence"/>
</dbReference>
<dbReference type="RefSeq" id="WP_054278112.1">
    <property type="nucleotide sequence ID" value="NZ_LHQM01000003.1"/>
</dbReference>
<accession>A0A0P6S9B1</accession>
<dbReference type="PATRIC" id="fig|119224.3.peg.910"/>